<evidence type="ECO:0000259" key="1">
    <source>
        <dbReference type="PROSITE" id="PS51819"/>
    </source>
</evidence>
<dbReference type="PROSITE" id="PS51819">
    <property type="entry name" value="VOC"/>
    <property type="match status" value="1"/>
</dbReference>
<accession>A0ABU3BYY9</accession>
<dbReference type="InterPro" id="IPR029068">
    <property type="entry name" value="Glyas_Bleomycin-R_OHBP_Dase"/>
</dbReference>
<dbReference type="InterPro" id="IPR004360">
    <property type="entry name" value="Glyas_Fos-R_dOase_dom"/>
</dbReference>
<protein>
    <submittedName>
        <fullName evidence="2">VOC family protein</fullName>
    </submittedName>
</protein>
<evidence type="ECO:0000313" key="3">
    <source>
        <dbReference type="Proteomes" id="UP001251857"/>
    </source>
</evidence>
<dbReference type="SUPFAM" id="SSF54593">
    <property type="entry name" value="Glyoxalase/Bleomycin resistance protein/Dihydroxybiphenyl dioxygenase"/>
    <property type="match status" value="1"/>
</dbReference>
<name>A0ABU3BYY9_9GAMM</name>
<reference evidence="2 3" key="1">
    <citation type="submission" date="2023-09" db="EMBL/GenBank/DDBJ databases">
        <authorList>
            <person name="Rey-Velasco X."/>
        </authorList>
    </citation>
    <scope>NUCLEOTIDE SEQUENCE [LARGE SCALE GENOMIC DNA]</scope>
    <source>
        <strain evidence="2 3">W335</strain>
    </source>
</reference>
<organism evidence="2 3">
    <name type="scientific">Spectribacter hydrogenoxidans</name>
    <dbReference type="NCBI Taxonomy" id="3075608"/>
    <lineage>
        <taxon>Bacteria</taxon>
        <taxon>Pseudomonadati</taxon>
        <taxon>Pseudomonadota</taxon>
        <taxon>Gammaproteobacteria</taxon>
        <taxon>Salinisphaerales</taxon>
        <taxon>Salinisphaeraceae</taxon>
        <taxon>Spectribacter</taxon>
    </lineage>
</organism>
<dbReference type="InterPro" id="IPR037523">
    <property type="entry name" value="VOC_core"/>
</dbReference>
<dbReference type="RefSeq" id="WP_311652308.1">
    <property type="nucleotide sequence ID" value="NZ_JAVRIB010000005.1"/>
</dbReference>
<dbReference type="Proteomes" id="UP001251857">
    <property type="component" value="Unassembled WGS sequence"/>
</dbReference>
<evidence type="ECO:0000313" key="2">
    <source>
        <dbReference type="EMBL" id="MDT0634524.1"/>
    </source>
</evidence>
<keyword evidence="3" id="KW-1185">Reference proteome</keyword>
<proteinExistence type="predicted"/>
<dbReference type="Gene3D" id="3.10.180.10">
    <property type="entry name" value="2,3-Dihydroxybiphenyl 1,2-Dioxygenase, domain 1"/>
    <property type="match status" value="1"/>
</dbReference>
<gene>
    <name evidence="2" type="ORF">RM532_06105</name>
</gene>
<dbReference type="PANTHER" id="PTHR36503">
    <property type="entry name" value="BLR2520 PROTEIN"/>
    <property type="match status" value="1"/>
</dbReference>
<sequence length="118" mass="12881">MRIESVNAVTLFVADMEAACGFYESLGFVLKFGGPAARFTSFHAGDSFLNLSLAPAPETGWGRAIFHVDDVDTVHATALEAGLEPAFPPRDAHWGERYFHIRDADGHELSFARPLSSK</sequence>
<dbReference type="PANTHER" id="PTHR36503:SF3">
    <property type="entry name" value="BLR0126 PROTEIN"/>
    <property type="match status" value="1"/>
</dbReference>
<dbReference type="EMBL" id="JAVRIB010000005">
    <property type="protein sequence ID" value="MDT0634524.1"/>
    <property type="molecule type" value="Genomic_DNA"/>
</dbReference>
<dbReference type="Pfam" id="PF00903">
    <property type="entry name" value="Glyoxalase"/>
    <property type="match status" value="1"/>
</dbReference>
<feature type="domain" description="VOC" evidence="1">
    <location>
        <begin position="5"/>
        <end position="114"/>
    </location>
</feature>
<comment type="caution">
    <text evidence="2">The sequence shown here is derived from an EMBL/GenBank/DDBJ whole genome shotgun (WGS) entry which is preliminary data.</text>
</comment>